<feature type="signal peptide" evidence="1">
    <location>
        <begin position="1"/>
        <end position="21"/>
    </location>
</feature>
<organism evidence="2 3">
    <name type="scientific">Runella defluvii</name>
    <dbReference type="NCBI Taxonomy" id="370973"/>
    <lineage>
        <taxon>Bacteria</taxon>
        <taxon>Pseudomonadati</taxon>
        <taxon>Bacteroidota</taxon>
        <taxon>Cytophagia</taxon>
        <taxon>Cytophagales</taxon>
        <taxon>Spirosomataceae</taxon>
        <taxon>Runella</taxon>
    </lineage>
</organism>
<dbReference type="EMBL" id="JACIBY010000014">
    <property type="protein sequence ID" value="MBB3841138.1"/>
    <property type="molecule type" value="Genomic_DNA"/>
</dbReference>
<evidence type="ECO:0000313" key="2">
    <source>
        <dbReference type="EMBL" id="MBB3841138.1"/>
    </source>
</evidence>
<comment type="caution">
    <text evidence="2">The sequence shown here is derived from an EMBL/GenBank/DDBJ whole genome shotgun (WGS) entry which is preliminary data.</text>
</comment>
<name>A0A7W6ESY7_9BACT</name>
<evidence type="ECO:0000256" key="1">
    <source>
        <dbReference type="SAM" id="SignalP"/>
    </source>
</evidence>
<protein>
    <recommendedName>
        <fullName evidence="4">Pectate lyase superfamily protein domain-containing protein</fullName>
    </recommendedName>
</protein>
<keyword evidence="3" id="KW-1185">Reference proteome</keyword>
<accession>A0A7W6ESY7</accession>
<dbReference type="InterPro" id="IPR012334">
    <property type="entry name" value="Pectin_lyas_fold"/>
</dbReference>
<dbReference type="Proteomes" id="UP000541352">
    <property type="component" value="Unassembled WGS sequence"/>
</dbReference>
<dbReference type="AlphaFoldDB" id="A0A7W6ESY7"/>
<gene>
    <name evidence="2" type="ORF">FHS57_005159</name>
</gene>
<dbReference type="Gene3D" id="2.160.20.10">
    <property type="entry name" value="Single-stranded right-handed beta-helix, Pectin lyase-like"/>
    <property type="match status" value="1"/>
</dbReference>
<evidence type="ECO:0000313" key="3">
    <source>
        <dbReference type="Proteomes" id="UP000541352"/>
    </source>
</evidence>
<reference evidence="2 3" key="1">
    <citation type="submission" date="2020-08" db="EMBL/GenBank/DDBJ databases">
        <title>Genomic Encyclopedia of Type Strains, Phase IV (KMG-IV): sequencing the most valuable type-strain genomes for metagenomic binning, comparative biology and taxonomic classification.</title>
        <authorList>
            <person name="Goeker M."/>
        </authorList>
    </citation>
    <scope>NUCLEOTIDE SEQUENCE [LARGE SCALE GENOMIC DNA]</scope>
    <source>
        <strain evidence="2 3">DSM 17976</strain>
    </source>
</reference>
<dbReference type="RefSeq" id="WP_183978614.1">
    <property type="nucleotide sequence ID" value="NZ_JACIBY010000014.1"/>
</dbReference>
<proteinExistence type="predicted"/>
<evidence type="ECO:0008006" key="4">
    <source>
        <dbReference type="Google" id="ProtNLM"/>
    </source>
</evidence>
<dbReference type="SUPFAM" id="SSF51126">
    <property type="entry name" value="Pectin lyase-like"/>
    <property type="match status" value="1"/>
</dbReference>
<keyword evidence="1" id="KW-0732">Signal</keyword>
<feature type="chain" id="PRO_5030776894" description="Pectate lyase superfamily protein domain-containing protein" evidence="1">
    <location>
        <begin position="22"/>
        <end position="681"/>
    </location>
</feature>
<dbReference type="InterPro" id="IPR011050">
    <property type="entry name" value="Pectin_lyase_fold/virulence"/>
</dbReference>
<dbReference type="PROSITE" id="PS51257">
    <property type="entry name" value="PROKAR_LIPOPROTEIN"/>
    <property type="match status" value="1"/>
</dbReference>
<sequence>MKNQLILMLGMALACAIPSHAQSTQSEAQAAVDSLLPSNTSKTITAARLRQAFTKTLNYARIIQNALGGKANLTHGHAPSELTQSGATTGQVIKWNGSTWAPSADVSAGTPTWGGISGTLSNQADLNNRFASKLDTGAFVTPEMFGAVGNGVTNDRVALQNMFNAYKKGKIVFLRGKNYFIGTGTLTVKGSGNEQNALVIEGYGAKITSTNSATTATILFDDCMRMSVKGLEIDGTCDFDGWYFGNMEECYLKRLRFGNQNLDTIDETYWSVWRRCKIENGIYIHTGTAGDRTEFNANSFYDCNIWRDTYAFHIYGNQTAQNCNFYSCDISYQTVGRMEIEQNLLDSQFNFYSCYFDDDFNIPVNTKNIVVNTYGFGNNPNSGNIGSHATLNTGSQNDVSSSYGGRTGSRAPMSFYNLIINGDLKSGKSNVNADWTSVSPIMGAGLFRNYLRFNDNTATIKSAEWKAIKAPFTGYYAVTVIGRNVGGTNVVFSNVVNNVDVYYNPVSVNDATDFVVSTGKVFLQAGDEYKFRLYTQASANNVVDIAYVGLTFGRTGGLTAVSHPEAGSIKITESYYEGATAGTLFTLPIAVNERISAKCTCYGADPTYPDGATFNEAVIVASRSDTQYTYSITPQTTVKTGAISAAPSFSLTESGGVISVIATPADGNIRLTCELKGTFRQ</sequence>